<evidence type="ECO:0000256" key="2">
    <source>
        <dbReference type="ARBA" id="ARBA00023002"/>
    </source>
</evidence>
<organism evidence="3 4">
    <name type="scientific">Kouleothrix aurantiaca</name>
    <dbReference type="NCBI Taxonomy" id="186479"/>
    <lineage>
        <taxon>Bacteria</taxon>
        <taxon>Bacillati</taxon>
        <taxon>Chloroflexota</taxon>
        <taxon>Chloroflexia</taxon>
        <taxon>Chloroflexales</taxon>
        <taxon>Roseiflexineae</taxon>
        <taxon>Roseiflexaceae</taxon>
        <taxon>Kouleothrix</taxon>
    </lineage>
</organism>
<accession>A0A0P9CTP2</accession>
<evidence type="ECO:0000313" key="4">
    <source>
        <dbReference type="Proteomes" id="UP000050509"/>
    </source>
</evidence>
<proteinExistence type="inferred from homology"/>
<comment type="similarity">
    <text evidence="1">Belongs to the short-chain dehydrogenases/reductases (SDR) family.</text>
</comment>
<dbReference type="PANTHER" id="PTHR44196">
    <property type="entry name" value="DEHYDROGENASE/REDUCTASE SDR FAMILY MEMBER 7B"/>
    <property type="match status" value="1"/>
</dbReference>
<dbReference type="Proteomes" id="UP000050509">
    <property type="component" value="Unassembled WGS sequence"/>
</dbReference>
<keyword evidence="4" id="KW-1185">Reference proteome</keyword>
<dbReference type="Pfam" id="PF00106">
    <property type="entry name" value="adh_short"/>
    <property type="match status" value="1"/>
</dbReference>
<dbReference type="Gene3D" id="3.40.50.720">
    <property type="entry name" value="NAD(P)-binding Rossmann-like Domain"/>
    <property type="match status" value="1"/>
</dbReference>
<gene>
    <name evidence="3" type="ORF">SE17_32800</name>
</gene>
<dbReference type="PRINTS" id="PR00081">
    <property type="entry name" value="GDHRDH"/>
</dbReference>
<dbReference type="AlphaFoldDB" id="A0A0P9CTP2"/>
<sequence>MQIRGSTILITGASSGIGAAFAQAAARMGARVVLLARNAAALETVAGAIRASGGSAHVFPADLTDPAAVEAVVARILAEVGTPDIVVSNAGSGRWLFAEETPPAEAAAMVAMPYLA</sequence>
<comment type="caution">
    <text evidence="3">The sequence shown here is derived from an EMBL/GenBank/DDBJ whole genome shotgun (WGS) entry which is preliminary data.</text>
</comment>
<dbReference type="GO" id="GO:0016491">
    <property type="term" value="F:oxidoreductase activity"/>
    <property type="evidence" value="ECO:0007669"/>
    <property type="project" value="UniProtKB-KW"/>
</dbReference>
<evidence type="ECO:0000256" key="1">
    <source>
        <dbReference type="ARBA" id="ARBA00006484"/>
    </source>
</evidence>
<name>A0A0P9CTP2_9CHLR</name>
<evidence type="ECO:0000313" key="3">
    <source>
        <dbReference type="EMBL" id="KPV49409.1"/>
    </source>
</evidence>
<keyword evidence="2" id="KW-0560">Oxidoreductase</keyword>
<dbReference type="SUPFAM" id="SSF51735">
    <property type="entry name" value="NAD(P)-binding Rossmann-fold domains"/>
    <property type="match status" value="1"/>
</dbReference>
<dbReference type="EMBL" id="LJCR01001988">
    <property type="protein sequence ID" value="KPV49409.1"/>
    <property type="molecule type" value="Genomic_DNA"/>
</dbReference>
<dbReference type="GO" id="GO:0016020">
    <property type="term" value="C:membrane"/>
    <property type="evidence" value="ECO:0007669"/>
    <property type="project" value="TreeGrafter"/>
</dbReference>
<reference evidence="3 4" key="1">
    <citation type="submission" date="2015-09" db="EMBL/GenBank/DDBJ databases">
        <title>Draft genome sequence of Kouleothrix aurantiaca JCM 19913.</title>
        <authorList>
            <person name="Hemp J."/>
        </authorList>
    </citation>
    <scope>NUCLEOTIDE SEQUENCE [LARGE SCALE GENOMIC DNA]</scope>
    <source>
        <strain evidence="3 4">COM-B</strain>
    </source>
</reference>
<dbReference type="InterPro" id="IPR036291">
    <property type="entry name" value="NAD(P)-bd_dom_sf"/>
</dbReference>
<feature type="non-terminal residue" evidence="3">
    <location>
        <position position="116"/>
    </location>
</feature>
<dbReference type="PANTHER" id="PTHR44196:SF1">
    <property type="entry name" value="DEHYDROGENASE_REDUCTASE SDR FAMILY MEMBER 7B"/>
    <property type="match status" value="1"/>
</dbReference>
<dbReference type="InterPro" id="IPR002347">
    <property type="entry name" value="SDR_fam"/>
</dbReference>
<protein>
    <submittedName>
        <fullName evidence="3">Short-chain dehydrogenase</fullName>
    </submittedName>
</protein>